<dbReference type="PROSITE" id="PS51225">
    <property type="entry name" value="MARVEL"/>
    <property type="match status" value="1"/>
</dbReference>
<dbReference type="InParanoid" id="H2ZR23"/>
<dbReference type="HOGENOM" id="CLU_079186_0_1_1"/>
<evidence type="ECO:0000313" key="9">
    <source>
        <dbReference type="Ensembl" id="ENSCSAVP00000020039.1"/>
    </source>
</evidence>
<dbReference type="Proteomes" id="UP000007875">
    <property type="component" value="Unassembled WGS sequence"/>
</dbReference>
<dbReference type="PANTHER" id="PTHR10838:SF20">
    <property type="entry name" value="SYNAPTOGYRIN"/>
    <property type="match status" value="1"/>
</dbReference>
<name>H2ZR23_CIOSA</name>
<dbReference type="InterPro" id="IPR008253">
    <property type="entry name" value="Marvel"/>
</dbReference>
<evidence type="ECO:0000256" key="1">
    <source>
        <dbReference type="ARBA" id="ARBA00004141"/>
    </source>
</evidence>
<feature type="transmembrane region" description="Helical" evidence="6">
    <location>
        <begin position="38"/>
        <end position="56"/>
    </location>
</feature>
<dbReference type="PANTHER" id="PTHR10838">
    <property type="entry name" value="SYNAPTOGYRIN"/>
    <property type="match status" value="1"/>
</dbReference>
<feature type="domain" description="MARVEL" evidence="8">
    <location>
        <begin position="28"/>
        <end position="175"/>
    </location>
</feature>
<keyword evidence="5 6" id="KW-0472">Membrane</keyword>
<evidence type="ECO:0000313" key="10">
    <source>
        <dbReference type="Proteomes" id="UP000007875"/>
    </source>
</evidence>
<dbReference type="Pfam" id="PF01284">
    <property type="entry name" value="MARVEL"/>
    <property type="match status" value="1"/>
</dbReference>
<dbReference type="eggNOG" id="KOG4016">
    <property type="taxonomic scope" value="Eukaryota"/>
</dbReference>
<evidence type="ECO:0000256" key="4">
    <source>
        <dbReference type="ARBA" id="ARBA00022989"/>
    </source>
</evidence>
<evidence type="ECO:0000256" key="7">
    <source>
        <dbReference type="SAM" id="MobiDB-lite"/>
    </source>
</evidence>
<comment type="subcellular location">
    <subcellularLocation>
        <location evidence="1 6">Membrane</location>
        <topology evidence="1 6">Multi-pass membrane protein</topology>
    </subcellularLocation>
</comment>
<dbReference type="FunCoup" id="H2ZR23">
    <property type="interactions" value="1"/>
</dbReference>
<dbReference type="GO" id="GO:0030672">
    <property type="term" value="C:synaptic vesicle membrane"/>
    <property type="evidence" value="ECO:0007669"/>
    <property type="project" value="TreeGrafter"/>
</dbReference>
<dbReference type="GeneTree" id="ENSGT00950000182935"/>
<feature type="transmembrane region" description="Helical" evidence="6">
    <location>
        <begin position="151"/>
        <end position="171"/>
    </location>
</feature>
<protein>
    <recommendedName>
        <fullName evidence="6">Synaptogyrin</fullName>
    </recommendedName>
</protein>
<organism evidence="9 10">
    <name type="scientific">Ciona savignyi</name>
    <name type="common">Pacific transparent sea squirt</name>
    <dbReference type="NCBI Taxonomy" id="51511"/>
    <lineage>
        <taxon>Eukaryota</taxon>
        <taxon>Metazoa</taxon>
        <taxon>Chordata</taxon>
        <taxon>Tunicata</taxon>
        <taxon>Ascidiacea</taxon>
        <taxon>Phlebobranchia</taxon>
        <taxon>Cionidae</taxon>
        <taxon>Ciona</taxon>
    </lineage>
</organism>
<dbReference type="InterPro" id="IPR016579">
    <property type="entry name" value="Synaptogyrin"/>
</dbReference>
<feature type="transmembrane region" description="Helical" evidence="6">
    <location>
        <begin position="107"/>
        <end position="131"/>
    </location>
</feature>
<dbReference type="GO" id="GO:0031594">
    <property type="term" value="C:neuromuscular junction"/>
    <property type="evidence" value="ECO:0007669"/>
    <property type="project" value="TreeGrafter"/>
</dbReference>
<reference evidence="10" key="1">
    <citation type="submission" date="2003-08" db="EMBL/GenBank/DDBJ databases">
        <authorList>
            <person name="Birren B."/>
            <person name="Nusbaum C."/>
            <person name="Abebe A."/>
            <person name="Abouelleil A."/>
            <person name="Adekoya E."/>
            <person name="Ait-zahra M."/>
            <person name="Allen N."/>
            <person name="Allen T."/>
            <person name="An P."/>
            <person name="Anderson M."/>
            <person name="Anderson S."/>
            <person name="Arachchi H."/>
            <person name="Armbruster J."/>
            <person name="Bachantsang P."/>
            <person name="Baldwin J."/>
            <person name="Barry A."/>
            <person name="Bayul T."/>
            <person name="Blitshsteyn B."/>
            <person name="Bloom T."/>
            <person name="Blye J."/>
            <person name="Boguslavskiy L."/>
            <person name="Borowsky M."/>
            <person name="Boukhgalter B."/>
            <person name="Brunache A."/>
            <person name="Butler J."/>
            <person name="Calixte N."/>
            <person name="Calvo S."/>
            <person name="Camarata J."/>
            <person name="Campo K."/>
            <person name="Chang J."/>
            <person name="Cheshatsang Y."/>
            <person name="Citroen M."/>
            <person name="Collymore A."/>
            <person name="Considine T."/>
            <person name="Cook A."/>
            <person name="Cooke P."/>
            <person name="Corum B."/>
            <person name="Cuomo C."/>
            <person name="David R."/>
            <person name="Dawoe T."/>
            <person name="Degray S."/>
            <person name="Dodge S."/>
            <person name="Dooley K."/>
            <person name="Dorje P."/>
            <person name="Dorjee K."/>
            <person name="Dorris L."/>
            <person name="Duffey N."/>
            <person name="Dupes A."/>
            <person name="Elkins T."/>
            <person name="Engels R."/>
            <person name="Erickson J."/>
            <person name="Farina A."/>
            <person name="Faro S."/>
            <person name="Ferreira P."/>
            <person name="Fischer H."/>
            <person name="Fitzgerald M."/>
            <person name="Foley K."/>
            <person name="Gage D."/>
            <person name="Galagan J."/>
            <person name="Gearin G."/>
            <person name="Gnerre S."/>
            <person name="Gnirke A."/>
            <person name="Goyette A."/>
            <person name="Graham J."/>
            <person name="Grandbois E."/>
            <person name="Gyaltsen K."/>
            <person name="Hafez N."/>
            <person name="Hagopian D."/>
            <person name="Hagos B."/>
            <person name="Hall J."/>
            <person name="Hatcher B."/>
            <person name="Heller A."/>
            <person name="Higgins H."/>
            <person name="Honan T."/>
            <person name="Horn A."/>
            <person name="Houde N."/>
            <person name="Hughes L."/>
            <person name="Hulme W."/>
            <person name="Husby E."/>
            <person name="Iliev I."/>
            <person name="Jaffe D."/>
            <person name="Jones C."/>
            <person name="Kamal M."/>
            <person name="Kamat A."/>
            <person name="Kamvysselis M."/>
            <person name="Karlsson E."/>
            <person name="Kells C."/>
            <person name="Kieu A."/>
            <person name="Kisner P."/>
            <person name="Kodira C."/>
            <person name="Kulbokas E."/>
            <person name="Labutti K."/>
            <person name="Lama D."/>
            <person name="Landers T."/>
            <person name="Leger J."/>
            <person name="Levine S."/>
            <person name="Lewis D."/>
            <person name="Lewis T."/>
            <person name="Lindblad-toh K."/>
            <person name="Liu X."/>
            <person name="Lokyitsang T."/>
            <person name="Lokyitsang Y."/>
            <person name="Lucien O."/>
            <person name="Lui A."/>
            <person name="Ma L.J."/>
            <person name="Mabbitt R."/>
            <person name="Macdonald J."/>
            <person name="Maclean C."/>
            <person name="Major J."/>
            <person name="Manning J."/>
            <person name="Marabella R."/>
            <person name="Maru K."/>
            <person name="Matthews C."/>
            <person name="Mauceli E."/>
            <person name="Mccarthy M."/>
            <person name="Mcdonough S."/>
            <person name="Mcghee T."/>
            <person name="Meldrim J."/>
            <person name="Meneus L."/>
            <person name="Mesirov J."/>
            <person name="Mihalev A."/>
            <person name="Mihova T."/>
            <person name="Mikkelsen T."/>
            <person name="Mlenga V."/>
            <person name="Moru K."/>
            <person name="Mozes J."/>
            <person name="Mulrain L."/>
            <person name="Munson G."/>
            <person name="Naylor J."/>
            <person name="Newes C."/>
            <person name="Nguyen C."/>
            <person name="Nguyen N."/>
            <person name="Nguyen T."/>
            <person name="Nicol R."/>
            <person name="Nielsen C."/>
            <person name="Nizzari M."/>
            <person name="Norbu C."/>
            <person name="Norbu N."/>
            <person name="O'donnell P."/>
            <person name="Okoawo O."/>
            <person name="O'leary S."/>
            <person name="Omotosho B."/>
            <person name="O'neill K."/>
            <person name="Osman S."/>
            <person name="Parker S."/>
            <person name="Perrin D."/>
            <person name="Phunkhang P."/>
            <person name="Piqani B."/>
            <person name="Purcell S."/>
            <person name="Rachupka T."/>
            <person name="Ramasamy U."/>
            <person name="Rameau R."/>
            <person name="Ray V."/>
            <person name="Raymond C."/>
            <person name="Retta R."/>
            <person name="Richardson S."/>
            <person name="Rise C."/>
            <person name="Rodriguez J."/>
            <person name="Rogers J."/>
            <person name="Rogov P."/>
            <person name="Rutman M."/>
            <person name="Schupbach R."/>
            <person name="Seaman C."/>
            <person name="Settipalli S."/>
            <person name="Sharpe T."/>
            <person name="Sheridan J."/>
            <person name="Sherpa N."/>
            <person name="Shi J."/>
            <person name="Smirnov S."/>
            <person name="Smith C."/>
            <person name="Sougnez C."/>
            <person name="Spencer B."/>
            <person name="Stalker J."/>
            <person name="Stange-thomann N."/>
            <person name="Stavropoulos S."/>
            <person name="Stetson K."/>
            <person name="Stone C."/>
            <person name="Stone S."/>
            <person name="Stubbs M."/>
            <person name="Talamas J."/>
            <person name="Tchuinga P."/>
            <person name="Tenzing P."/>
            <person name="Tesfaye S."/>
            <person name="Theodore J."/>
            <person name="Thoulutsang Y."/>
            <person name="Topham K."/>
            <person name="Towey S."/>
            <person name="Tsamla T."/>
            <person name="Tsomo N."/>
            <person name="Vallee D."/>
            <person name="Vassiliev H."/>
            <person name="Venkataraman V."/>
            <person name="Vinson J."/>
            <person name="Vo A."/>
            <person name="Wade C."/>
            <person name="Wang S."/>
            <person name="Wangchuk T."/>
            <person name="Wangdi T."/>
            <person name="Whittaker C."/>
            <person name="Wilkinson J."/>
            <person name="Wu Y."/>
            <person name="Wyman D."/>
            <person name="Yadav S."/>
            <person name="Yang S."/>
            <person name="Yang X."/>
            <person name="Yeager S."/>
            <person name="Yee E."/>
            <person name="Young G."/>
            <person name="Zainoun J."/>
            <person name="Zembeck L."/>
            <person name="Zimmer A."/>
            <person name="Zody M."/>
            <person name="Lander E."/>
        </authorList>
    </citation>
    <scope>NUCLEOTIDE SEQUENCE [LARGE SCALE GENOMIC DNA]</scope>
</reference>
<sequence length="230" mass="25118">VISSYLAMDQGGAYGARKSGEAFNPVEFIKQPKSILRFLSWIFSIIVFGCIVSEGYDKFESCIFGQDPNACHYGVAIGVLAFIISTVFFAADLVFPSISSAEKRKKIVMADVFFSGVWTFLYFVGFCYLTNSWARRNPVDNPDFGAGNAQASIAFSFFSIITWGGLTYFAVQAYRQGAISAFAPSYSDPGIESTAPYTSFPGAAEMSSPGYQQAPFKQEGEPSGYQPPTY</sequence>
<dbReference type="PIRSF" id="PIRSF011282">
    <property type="entry name" value="Synaptogyrin"/>
    <property type="match status" value="1"/>
</dbReference>
<keyword evidence="3 6" id="KW-0812">Transmembrane</keyword>
<evidence type="ECO:0000256" key="6">
    <source>
        <dbReference type="PIRNR" id="PIRNR011282"/>
    </source>
</evidence>
<proteinExistence type="inferred from homology"/>
<dbReference type="AlphaFoldDB" id="H2ZR23"/>
<feature type="transmembrane region" description="Helical" evidence="6">
    <location>
        <begin position="76"/>
        <end position="95"/>
    </location>
</feature>
<evidence type="ECO:0000256" key="5">
    <source>
        <dbReference type="ARBA" id="ARBA00023136"/>
    </source>
</evidence>
<comment type="similarity">
    <text evidence="2 6">Belongs to the synaptogyrin family.</text>
</comment>
<reference evidence="9" key="2">
    <citation type="submission" date="2025-08" db="UniProtKB">
        <authorList>
            <consortium name="Ensembl"/>
        </authorList>
    </citation>
    <scope>IDENTIFICATION</scope>
</reference>
<feature type="region of interest" description="Disordered" evidence="7">
    <location>
        <begin position="197"/>
        <end position="230"/>
    </location>
</feature>
<dbReference type="Ensembl" id="ENSCSAVT00000020253.1">
    <property type="protein sequence ID" value="ENSCSAVP00000020039.1"/>
    <property type="gene ID" value="ENSCSAVG00000011762.1"/>
</dbReference>
<accession>H2ZR23</accession>
<reference evidence="9" key="3">
    <citation type="submission" date="2025-09" db="UniProtKB">
        <authorList>
            <consortium name="Ensembl"/>
        </authorList>
    </citation>
    <scope>IDENTIFICATION</scope>
</reference>
<evidence type="ECO:0000259" key="8">
    <source>
        <dbReference type="PROSITE" id="PS51225"/>
    </source>
</evidence>
<evidence type="ECO:0000256" key="3">
    <source>
        <dbReference type="ARBA" id="ARBA00022692"/>
    </source>
</evidence>
<dbReference type="STRING" id="51511.ENSCSAVP00000020039"/>
<keyword evidence="4 6" id="KW-1133">Transmembrane helix</keyword>
<dbReference type="OMA" id="FYLWSQW"/>
<evidence type="ECO:0000256" key="2">
    <source>
        <dbReference type="ARBA" id="ARBA00010252"/>
    </source>
</evidence>
<keyword evidence="10" id="KW-1185">Reference proteome</keyword>